<proteinExistence type="predicted"/>
<keyword evidence="2" id="KW-0472">Membrane</keyword>
<evidence type="ECO:0000256" key="1">
    <source>
        <dbReference type="SAM" id="MobiDB-lite"/>
    </source>
</evidence>
<feature type="domain" description="PKD/Chitinase" evidence="3">
    <location>
        <begin position="66"/>
        <end position="156"/>
    </location>
</feature>
<dbReference type="PANTHER" id="PTHR46182:SF2">
    <property type="entry name" value="FI19480P1"/>
    <property type="match status" value="1"/>
</dbReference>
<gene>
    <name evidence="4" type="ORF">FLL46_09675</name>
</gene>
<dbReference type="SMART" id="SM00089">
    <property type="entry name" value="PKD"/>
    <property type="match status" value="3"/>
</dbReference>
<dbReference type="PANTHER" id="PTHR46182">
    <property type="entry name" value="FI19480P1"/>
    <property type="match status" value="1"/>
</dbReference>
<dbReference type="InterPro" id="IPR029865">
    <property type="entry name" value="KIAA0319-like"/>
</dbReference>
<dbReference type="InterPro" id="IPR035986">
    <property type="entry name" value="PKD_dom_sf"/>
</dbReference>
<comment type="caution">
    <text evidence="4">The sequence shown here is derived from an EMBL/GenBank/DDBJ whole genome shotgun (WGS) entry which is preliminary data.</text>
</comment>
<evidence type="ECO:0000313" key="4">
    <source>
        <dbReference type="EMBL" id="TQV88067.1"/>
    </source>
</evidence>
<dbReference type="InterPro" id="IPR013783">
    <property type="entry name" value="Ig-like_fold"/>
</dbReference>
<dbReference type="SUPFAM" id="SSF49299">
    <property type="entry name" value="PKD domain"/>
    <property type="match status" value="3"/>
</dbReference>
<feature type="domain" description="PKD/Chitinase" evidence="3">
    <location>
        <begin position="259"/>
        <end position="349"/>
    </location>
</feature>
<evidence type="ECO:0000256" key="2">
    <source>
        <dbReference type="SAM" id="Phobius"/>
    </source>
</evidence>
<reference evidence="4 5" key="1">
    <citation type="submission" date="2019-07" db="EMBL/GenBank/DDBJ databases">
        <title>Draft genome for Aliikangiella sp. M105.</title>
        <authorList>
            <person name="Wang G."/>
        </authorList>
    </citation>
    <scope>NUCLEOTIDE SEQUENCE [LARGE SCALE GENOMIC DNA]</scope>
    <source>
        <strain evidence="4 5">M105</strain>
    </source>
</reference>
<dbReference type="RefSeq" id="WP_142893308.1">
    <property type="nucleotide sequence ID" value="NZ_ML660163.1"/>
</dbReference>
<dbReference type="GO" id="GO:0016020">
    <property type="term" value="C:membrane"/>
    <property type="evidence" value="ECO:0007669"/>
    <property type="project" value="TreeGrafter"/>
</dbReference>
<evidence type="ECO:0000313" key="5">
    <source>
        <dbReference type="Proteomes" id="UP000315439"/>
    </source>
</evidence>
<feature type="region of interest" description="Disordered" evidence="1">
    <location>
        <begin position="45"/>
        <end position="65"/>
    </location>
</feature>
<dbReference type="EMBL" id="VIKS01000005">
    <property type="protein sequence ID" value="TQV88067.1"/>
    <property type="molecule type" value="Genomic_DNA"/>
</dbReference>
<protein>
    <submittedName>
        <fullName evidence="4">YHYH protein</fullName>
    </submittedName>
</protein>
<dbReference type="Pfam" id="PF14240">
    <property type="entry name" value="YHYH"/>
    <property type="match status" value="1"/>
</dbReference>
<keyword evidence="5" id="KW-1185">Reference proteome</keyword>
<dbReference type="AlphaFoldDB" id="A0A545UF16"/>
<dbReference type="CDD" id="cd00146">
    <property type="entry name" value="PKD"/>
    <property type="match status" value="3"/>
</dbReference>
<dbReference type="OrthoDB" id="9796530at2"/>
<accession>A0A545UF16</accession>
<feature type="transmembrane region" description="Helical" evidence="2">
    <location>
        <begin position="20"/>
        <end position="38"/>
    </location>
</feature>
<evidence type="ECO:0000259" key="3">
    <source>
        <dbReference type="SMART" id="SM00089"/>
    </source>
</evidence>
<feature type="domain" description="PKD/Chitinase" evidence="3">
    <location>
        <begin position="162"/>
        <end position="250"/>
    </location>
</feature>
<name>A0A545UF16_9GAMM</name>
<keyword evidence="2" id="KW-0812">Transmembrane</keyword>
<organism evidence="4 5">
    <name type="scientific">Aliikangiella coralliicola</name>
    <dbReference type="NCBI Taxonomy" id="2592383"/>
    <lineage>
        <taxon>Bacteria</taxon>
        <taxon>Pseudomonadati</taxon>
        <taxon>Pseudomonadota</taxon>
        <taxon>Gammaproteobacteria</taxon>
        <taxon>Oceanospirillales</taxon>
        <taxon>Pleioneaceae</taxon>
        <taxon>Aliikangiella</taxon>
    </lineage>
</organism>
<keyword evidence="2" id="KW-1133">Transmembrane helix</keyword>
<dbReference type="Gene3D" id="2.60.40.10">
    <property type="entry name" value="Immunoglobulins"/>
    <property type="match status" value="3"/>
</dbReference>
<dbReference type="Proteomes" id="UP000315439">
    <property type="component" value="Unassembled WGS sequence"/>
</dbReference>
<dbReference type="InterPro" id="IPR025924">
    <property type="entry name" value="YHYH_dom"/>
</dbReference>
<dbReference type="GO" id="GO:0031410">
    <property type="term" value="C:cytoplasmic vesicle"/>
    <property type="evidence" value="ECO:0007669"/>
    <property type="project" value="TreeGrafter"/>
</dbReference>
<sequence>MMLSSCKVRSGKQTTRQVNLFSVPGIALVFSLIFVMSACGGGGGGSADDSDGGSDNGGGSANTLPVANAGADQNINLGAVVTLDGSGSSDQDGDALTYQWSINSAPNNSSATLSNDTNVSATFTPDVVGTYVIQLVVNDGTGNSTPDTVSIFVDATGNNAPVANAGSDQTVVIGDLVSLDGSGSSDADGDNLTYAWSFNSVPPNSNASLSDASLESPTFTADEVGDYVLQLVVNDGTQDSSPDTVIIAASSSQQNTPPVARAGDDKLTFIGNDLSLDGNDSSDADGDTLSYSWTLDEKPVDSNVSLINPDSAIPVLVPDAEGSYVVSLVVNDGTENSSSDSVIINVANWQINTSTRSNHIEENGEGVLVNVQSVLATRQNNEEFTSFTATGIPNYTVTITQDMIDKLDSRPNVNRDFKSPTQRTTAQVGDVIEFGQDINYDSDRTCDLGYWPPGPECPVLKNKDNKIPSSPKPATQTCQVGLGTVGVMLNGTSVFNWGDAMSYNDEGVWNNLAPKFEVYDVDICSGHAEVQGEYHHHTFSSCLQDLMGDDGSNHSPIYGFAADGYPIHGPYQMQGVLAKTAWVERDYDDPNSASGCGVAGERTCQLVDQYDLSKGTVNVTAGPTTSEELESISRNPIDAGEGVYFEDYYYDASLTAQGNEYLDQHNGHEHDNLGYHYHITVEDVNGTLTPVFPYQVGPTFYGELPSDGITSCE</sequence>
<dbReference type="InterPro" id="IPR022409">
    <property type="entry name" value="PKD/Chitinase_dom"/>
</dbReference>
<dbReference type="Pfam" id="PF22352">
    <property type="entry name" value="K319L-like_PKD"/>
    <property type="match status" value="3"/>
</dbReference>